<dbReference type="AlphaFoldDB" id="A0AA39U5B8"/>
<evidence type="ECO:0000313" key="3">
    <source>
        <dbReference type="Proteomes" id="UP001175227"/>
    </source>
</evidence>
<dbReference type="EMBL" id="JAUEPR010000056">
    <property type="protein sequence ID" value="KAK0470969.1"/>
    <property type="molecule type" value="Genomic_DNA"/>
</dbReference>
<organism evidence="2 3">
    <name type="scientific">Armillaria novae-zelandiae</name>
    <dbReference type="NCBI Taxonomy" id="153914"/>
    <lineage>
        <taxon>Eukaryota</taxon>
        <taxon>Fungi</taxon>
        <taxon>Dikarya</taxon>
        <taxon>Basidiomycota</taxon>
        <taxon>Agaricomycotina</taxon>
        <taxon>Agaricomycetes</taxon>
        <taxon>Agaricomycetidae</taxon>
        <taxon>Agaricales</taxon>
        <taxon>Marasmiineae</taxon>
        <taxon>Physalacriaceae</taxon>
        <taxon>Armillaria</taxon>
    </lineage>
</organism>
<evidence type="ECO:0000256" key="1">
    <source>
        <dbReference type="SAM" id="MobiDB-lite"/>
    </source>
</evidence>
<dbReference type="Proteomes" id="UP001175227">
    <property type="component" value="Unassembled WGS sequence"/>
</dbReference>
<reference evidence="2" key="1">
    <citation type="submission" date="2023-06" db="EMBL/GenBank/DDBJ databases">
        <authorList>
            <consortium name="Lawrence Berkeley National Laboratory"/>
            <person name="Ahrendt S."/>
            <person name="Sahu N."/>
            <person name="Indic B."/>
            <person name="Wong-Bajracharya J."/>
            <person name="Merenyi Z."/>
            <person name="Ke H.-M."/>
            <person name="Monk M."/>
            <person name="Kocsube S."/>
            <person name="Drula E."/>
            <person name="Lipzen A."/>
            <person name="Balint B."/>
            <person name="Henrissat B."/>
            <person name="Andreopoulos B."/>
            <person name="Martin F.M."/>
            <person name="Harder C.B."/>
            <person name="Rigling D."/>
            <person name="Ford K.L."/>
            <person name="Foster G.D."/>
            <person name="Pangilinan J."/>
            <person name="Papanicolaou A."/>
            <person name="Barry K."/>
            <person name="LaButti K."/>
            <person name="Viragh M."/>
            <person name="Koriabine M."/>
            <person name="Yan M."/>
            <person name="Riley R."/>
            <person name="Champramary S."/>
            <person name="Plett K.L."/>
            <person name="Tsai I.J."/>
            <person name="Slot J."/>
            <person name="Sipos G."/>
            <person name="Plett J."/>
            <person name="Nagy L.G."/>
            <person name="Grigoriev I.V."/>
        </authorList>
    </citation>
    <scope>NUCLEOTIDE SEQUENCE</scope>
    <source>
        <strain evidence="2">ICMP 16352</strain>
    </source>
</reference>
<name>A0AA39U5B8_9AGAR</name>
<accession>A0AA39U5B8</accession>
<feature type="compositionally biased region" description="Basic and acidic residues" evidence="1">
    <location>
        <begin position="1"/>
        <end position="29"/>
    </location>
</feature>
<evidence type="ECO:0000313" key="2">
    <source>
        <dbReference type="EMBL" id="KAK0470969.1"/>
    </source>
</evidence>
<protein>
    <submittedName>
        <fullName evidence="2">Uncharacterized protein</fullName>
    </submittedName>
</protein>
<feature type="region of interest" description="Disordered" evidence="1">
    <location>
        <begin position="122"/>
        <end position="171"/>
    </location>
</feature>
<proteinExistence type="predicted"/>
<keyword evidence="3" id="KW-1185">Reference proteome</keyword>
<feature type="region of interest" description="Disordered" evidence="1">
    <location>
        <begin position="1"/>
        <end position="32"/>
    </location>
</feature>
<feature type="compositionally biased region" description="Basic and acidic residues" evidence="1">
    <location>
        <begin position="129"/>
        <end position="138"/>
    </location>
</feature>
<gene>
    <name evidence="2" type="ORF">IW261DRAFT_913855</name>
</gene>
<feature type="compositionally biased region" description="Low complexity" evidence="1">
    <location>
        <begin position="139"/>
        <end position="164"/>
    </location>
</feature>
<sequence>MVEVSRAEHPCPWRWTRGDEDGSGEERPRQTTIMGDVPPPYCLCEHANYAYMKELETLLLLPTKNTVRRLVIECAADGCHTVRKACKISVDDVVLELEDEVVWFEGFDWLERRKDDRLEARKTKQTTRTMEESSKCDDSSQSSISDGSTTSPVSSTSTSLATRSRPLKGSF</sequence>
<comment type="caution">
    <text evidence="2">The sequence shown here is derived from an EMBL/GenBank/DDBJ whole genome shotgun (WGS) entry which is preliminary data.</text>
</comment>